<dbReference type="RefSeq" id="WP_262575599.1">
    <property type="nucleotide sequence ID" value="NZ_JAOQJU010000018.1"/>
</dbReference>
<dbReference type="Proteomes" id="UP001652431">
    <property type="component" value="Unassembled WGS sequence"/>
</dbReference>
<protein>
    <recommendedName>
        <fullName evidence="4">YcxB-like protein domain-containing protein</fullName>
    </recommendedName>
</protein>
<evidence type="ECO:0000313" key="3">
    <source>
        <dbReference type="Proteomes" id="UP001652431"/>
    </source>
</evidence>
<accession>A0ABT2RPN5</accession>
<feature type="transmembrane region" description="Helical" evidence="1">
    <location>
        <begin position="40"/>
        <end position="63"/>
    </location>
</feature>
<dbReference type="EMBL" id="JAOQJU010000018">
    <property type="protein sequence ID" value="MCU6687378.1"/>
    <property type="molecule type" value="Genomic_DNA"/>
</dbReference>
<keyword evidence="3" id="KW-1185">Reference proteome</keyword>
<proteinExistence type="predicted"/>
<sequence length="197" mass="23691">MRMKIGARKGLLLLDFYGLFFCVGGTIFLMYLLPRLFQNATLYGVGMACLVIPSHFLMIILGLKGVGTAFCTIWEESSTITLDETGVTNKTRFYEESLRWEDVREHGVIKKSFKFIYISGKRISKDKAWIMMERHERRVWYPNVVREKRNQKKKDFFLAFPYKKERWSYVCRMMDKQEEWRRKYLEELQEGQEEFRE</sequence>
<keyword evidence="1" id="KW-1133">Transmembrane helix</keyword>
<organism evidence="2 3">
    <name type="scientific">Dorea acetigenes</name>
    <dbReference type="NCBI Taxonomy" id="2981787"/>
    <lineage>
        <taxon>Bacteria</taxon>
        <taxon>Bacillati</taxon>
        <taxon>Bacillota</taxon>
        <taxon>Clostridia</taxon>
        <taxon>Lachnospirales</taxon>
        <taxon>Lachnospiraceae</taxon>
        <taxon>Dorea</taxon>
    </lineage>
</organism>
<feature type="transmembrane region" description="Helical" evidence="1">
    <location>
        <begin position="12"/>
        <end position="34"/>
    </location>
</feature>
<keyword evidence="1" id="KW-0812">Transmembrane</keyword>
<gene>
    <name evidence="2" type="ORF">OCV99_12695</name>
</gene>
<name>A0ABT2RPN5_9FIRM</name>
<comment type="caution">
    <text evidence="2">The sequence shown here is derived from an EMBL/GenBank/DDBJ whole genome shotgun (WGS) entry which is preliminary data.</text>
</comment>
<evidence type="ECO:0000313" key="2">
    <source>
        <dbReference type="EMBL" id="MCU6687378.1"/>
    </source>
</evidence>
<evidence type="ECO:0000256" key="1">
    <source>
        <dbReference type="SAM" id="Phobius"/>
    </source>
</evidence>
<reference evidence="2 3" key="1">
    <citation type="journal article" date="2021" name="ISME Commun">
        <title>Automated analysis of genomic sequences facilitates high-throughput and comprehensive description of bacteria.</title>
        <authorList>
            <person name="Hitch T.C.A."/>
        </authorList>
    </citation>
    <scope>NUCLEOTIDE SEQUENCE [LARGE SCALE GENOMIC DNA]</scope>
    <source>
        <strain evidence="2 3">Sanger_03</strain>
    </source>
</reference>
<evidence type="ECO:0008006" key="4">
    <source>
        <dbReference type="Google" id="ProtNLM"/>
    </source>
</evidence>
<keyword evidence="1" id="KW-0472">Membrane</keyword>